<dbReference type="OrthoDB" id="5735475at2"/>
<gene>
    <name evidence="3" type="ORF">JN10_2026</name>
</gene>
<dbReference type="AlphaFoldDB" id="A0A562UXM7"/>
<dbReference type="PROSITE" id="PS51257">
    <property type="entry name" value="PROKAR_LIPOPROTEIN"/>
    <property type="match status" value="1"/>
</dbReference>
<reference evidence="3 4" key="1">
    <citation type="submission" date="2019-07" db="EMBL/GenBank/DDBJ databases">
        <title>Genomic Encyclopedia of Archaeal and Bacterial Type Strains, Phase II (KMG-II): from individual species to whole genera.</title>
        <authorList>
            <person name="Goeker M."/>
        </authorList>
    </citation>
    <scope>NUCLEOTIDE SEQUENCE [LARGE SCALE GENOMIC DNA]</scope>
    <source>
        <strain evidence="3 4">ATCC BAA-2084</strain>
    </source>
</reference>
<feature type="chain" id="PRO_5022186296" evidence="2">
    <location>
        <begin position="22"/>
        <end position="228"/>
    </location>
</feature>
<evidence type="ECO:0000256" key="1">
    <source>
        <dbReference type="SAM" id="MobiDB-lite"/>
    </source>
</evidence>
<dbReference type="EMBL" id="VLLK01000001">
    <property type="protein sequence ID" value="TWJ10362.1"/>
    <property type="molecule type" value="Genomic_DNA"/>
</dbReference>
<organism evidence="3 4">
    <name type="scientific">Altererythrobacter ishigakiensis</name>
    <dbReference type="NCBI Taxonomy" id="476157"/>
    <lineage>
        <taxon>Bacteria</taxon>
        <taxon>Pseudomonadati</taxon>
        <taxon>Pseudomonadota</taxon>
        <taxon>Alphaproteobacteria</taxon>
        <taxon>Sphingomonadales</taxon>
        <taxon>Erythrobacteraceae</taxon>
        <taxon>Altererythrobacter</taxon>
    </lineage>
</organism>
<dbReference type="RefSeq" id="WP_067598915.1">
    <property type="nucleotide sequence ID" value="NZ_CP015963.1"/>
</dbReference>
<dbReference type="Gene3D" id="3.30.530.20">
    <property type="match status" value="1"/>
</dbReference>
<keyword evidence="4" id="KW-1185">Reference proteome</keyword>
<sequence>MKFPTAITGALLIACSGAAQAEIVASSEDGFVTRDTAVVDATPMEVWLALISPGKWWNDAHTWSGDAANMSLKPQAGGCFCERIPEDLDADRVTLEGSVEHMRVIQAFPERALRMRGGLGPLQSEPVGGVLTIVISDAEEGSQIVWEYVVGGYMRYDVDVIAPAVDGVMTQQLDGLASLLGRLDTPAPLPEVAVPEVEDAPVEEVDPEAVEEKPRSSVDEAFSDLSDN</sequence>
<dbReference type="STRING" id="476157.GCA_001663155_01329"/>
<feature type="signal peptide" evidence="2">
    <location>
        <begin position="1"/>
        <end position="21"/>
    </location>
</feature>
<accession>A0A562UXM7</accession>
<feature type="compositionally biased region" description="Acidic residues" evidence="1">
    <location>
        <begin position="196"/>
        <end position="209"/>
    </location>
</feature>
<dbReference type="InterPro" id="IPR023393">
    <property type="entry name" value="START-like_dom_sf"/>
</dbReference>
<proteinExistence type="predicted"/>
<name>A0A562UXM7_9SPHN</name>
<dbReference type="Proteomes" id="UP000320547">
    <property type="component" value="Unassembled WGS sequence"/>
</dbReference>
<evidence type="ECO:0000313" key="4">
    <source>
        <dbReference type="Proteomes" id="UP000320547"/>
    </source>
</evidence>
<feature type="region of interest" description="Disordered" evidence="1">
    <location>
        <begin position="191"/>
        <end position="228"/>
    </location>
</feature>
<comment type="caution">
    <text evidence="3">The sequence shown here is derived from an EMBL/GenBank/DDBJ whole genome shotgun (WGS) entry which is preliminary data.</text>
</comment>
<protein>
    <submittedName>
        <fullName evidence="3">Polyketide cyclase/dehydrase/lipid transport protein</fullName>
    </submittedName>
</protein>
<keyword evidence="2" id="KW-0732">Signal</keyword>
<evidence type="ECO:0000256" key="2">
    <source>
        <dbReference type="SAM" id="SignalP"/>
    </source>
</evidence>
<dbReference type="SUPFAM" id="SSF55961">
    <property type="entry name" value="Bet v1-like"/>
    <property type="match status" value="1"/>
</dbReference>
<evidence type="ECO:0000313" key="3">
    <source>
        <dbReference type="EMBL" id="TWJ10362.1"/>
    </source>
</evidence>